<keyword evidence="2" id="KW-1133">Transmembrane helix</keyword>
<evidence type="ECO:0000313" key="3">
    <source>
        <dbReference type="EMBL" id="KAL3501642.1"/>
    </source>
</evidence>
<feature type="transmembrane region" description="Helical" evidence="2">
    <location>
        <begin position="16"/>
        <end position="35"/>
    </location>
</feature>
<keyword evidence="2" id="KW-0812">Transmembrane</keyword>
<feature type="region of interest" description="Disordered" evidence="1">
    <location>
        <begin position="74"/>
        <end position="104"/>
    </location>
</feature>
<dbReference type="AlphaFoldDB" id="A0ABD2Y277"/>
<evidence type="ECO:0000256" key="2">
    <source>
        <dbReference type="SAM" id="Phobius"/>
    </source>
</evidence>
<dbReference type="Proteomes" id="UP001630127">
    <property type="component" value="Unassembled WGS sequence"/>
</dbReference>
<name>A0ABD2Y277_9GENT</name>
<dbReference type="PANTHER" id="PTHR33237">
    <property type="entry name" value="F2P16.13 PROTEIN-RELATED"/>
    <property type="match status" value="1"/>
</dbReference>
<evidence type="ECO:0000256" key="1">
    <source>
        <dbReference type="SAM" id="MobiDB-lite"/>
    </source>
</evidence>
<dbReference type="EMBL" id="JBJUIK010000015">
    <property type="protein sequence ID" value="KAL3501642.1"/>
    <property type="molecule type" value="Genomic_DNA"/>
</dbReference>
<dbReference type="PANTHER" id="PTHR33237:SF50">
    <property type="entry name" value="TRANSMEMBRANE PROTEIN"/>
    <property type="match status" value="1"/>
</dbReference>
<evidence type="ECO:0000313" key="4">
    <source>
        <dbReference type="Proteomes" id="UP001630127"/>
    </source>
</evidence>
<accession>A0ABD2Y277</accession>
<organism evidence="3 4">
    <name type="scientific">Cinchona calisaya</name>
    <dbReference type="NCBI Taxonomy" id="153742"/>
    <lineage>
        <taxon>Eukaryota</taxon>
        <taxon>Viridiplantae</taxon>
        <taxon>Streptophyta</taxon>
        <taxon>Embryophyta</taxon>
        <taxon>Tracheophyta</taxon>
        <taxon>Spermatophyta</taxon>
        <taxon>Magnoliopsida</taxon>
        <taxon>eudicotyledons</taxon>
        <taxon>Gunneridae</taxon>
        <taxon>Pentapetalae</taxon>
        <taxon>asterids</taxon>
        <taxon>lamiids</taxon>
        <taxon>Gentianales</taxon>
        <taxon>Rubiaceae</taxon>
        <taxon>Cinchonoideae</taxon>
        <taxon>Cinchoneae</taxon>
        <taxon>Cinchona</taxon>
    </lineage>
</organism>
<proteinExistence type="predicted"/>
<protein>
    <submittedName>
        <fullName evidence="3">Uncharacterized protein</fullName>
    </submittedName>
</protein>
<keyword evidence="2" id="KW-0472">Membrane</keyword>
<keyword evidence="4" id="KW-1185">Reference proteome</keyword>
<feature type="compositionally biased region" description="Polar residues" evidence="1">
    <location>
        <begin position="74"/>
        <end position="87"/>
    </location>
</feature>
<comment type="caution">
    <text evidence="3">The sequence shown here is derived from an EMBL/GenBank/DDBJ whole genome shotgun (WGS) entry which is preliminary data.</text>
</comment>
<gene>
    <name evidence="3" type="ORF">ACH5RR_036091</name>
</gene>
<sequence length="169" mass="18781">MVRPIMPKTMSENICSLPLAMGLFISVTVLVALCARHSKKFQKNYATKINSDDPKVAPRSPLLLPKKIITNVISNNKQSDSNNNLYRSKNDEESEEARGIINSHPDEEGFGEGGLWQKSILMGEKCQPPEFSGVLFYDSCGNKISELPRSPRAVPLRKYSSFPSAQDAH</sequence>
<reference evidence="3 4" key="1">
    <citation type="submission" date="2024-11" db="EMBL/GenBank/DDBJ databases">
        <title>A near-complete genome assembly of Cinchona calisaya.</title>
        <authorList>
            <person name="Lian D.C."/>
            <person name="Zhao X.W."/>
            <person name="Wei L."/>
        </authorList>
    </citation>
    <scope>NUCLEOTIDE SEQUENCE [LARGE SCALE GENOMIC DNA]</scope>
    <source>
        <tissue evidence="3">Nenye</tissue>
    </source>
</reference>